<sequence>MKLWKVLARNSHIYTKEKGHMMELQEYKSRSPTYSEDSGRHSSSALDDPQLLLTTVQLRKRAGEPLGIVLGKKSSLPNVFDRIRG</sequence>
<keyword evidence="2" id="KW-0675">Receptor</keyword>
<feature type="region of interest" description="Disordered" evidence="1">
    <location>
        <begin position="24"/>
        <end position="46"/>
    </location>
</feature>
<reference evidence="2 3" key="2">
    <citation type="journal article" date="2010" name="Nucleic Acids Res.">
        <title>BeetleBase in 2010: revisions to provide comprehensive genomic information for Tribolium castaneum.</title>
        <authorList>
            <person name="Kim H.S."/>
            <person name="Murphy T."/>
            <person name="Xia J."/>
            <person name="Caragea D."/>
            <person name="Park Y."/>
            <person name="Beeman R.W."/>
            <person name="Lorenzen M.D."/>
            <person name="Butcher S."/>
            <person name="Manak J.R."/>
            <person name="Brown S.J."/>
        </authorList>
    </citation>
    <scope>GENOME REANNOTATION</scope>
    <source>
        <strain evidence="2 3">Georgia GA2</strain>
    </source>
</reference>
<dbReference type="EMBL" id="KQ971372">
    <property type="protein sequence ID" value="KYB25285.1"/>
    <property type="molecule type" value="Genomic_DNA"/>
</dbReference>
<gene>
    <name evidence="2" type="primary">AUGUSTUS-3.0.2_34397</name>
    <name evidence="2" type="ORF">TcasGA2_TC034397</name>
</gene>
<evidence type="ECO:0000313" key="2">
    <source>
        <dbReference type="EMBL" id="KYB25285.1"/>
    </source>
</evidence>
<dbReference type="Proteomes" id="UP000007266">
    <property type="component" value="Linkage group 9"/>
</dbReference>
<dbReference type="AlphaFoldDB" id="A0A139WBQ0"/>
<reference evidence="2 3" key="1">
    <citation type="journal article" date="2008" name="Nature">
        <title>The genome of the model beetle and pest Tribolium castaneum.</title>
        <authorList>
            <consortium name="Tribolium Genome Sequencing Consortium"/>
            <person name="Richards S."/>
            <person name="Gibbs R.A."/>
            <person name="Weinstock G.M."/>
            <person name="Brown S.J."/>
            <person name="Denell R."/>
            <person name="Beeman R.W."/>
            <person name="Gibbs R."/>
            <person name="Beeman R.W."/>
            <person name="Brown S.J."/>
            <person name="Bucher G."/>
            <person name="Friedrich M."/>
            <person name="Grimmelikhuijzen C.J."/>
            <person name="Klingler M."/>
            <person name="Lorenzen M."/>
            <person name="Richards S."/>
            <person name="Roth S."/>
            <person name="Schroder R."/>
            <person name="Tautz D."/>
            <person name="Zdobnov E.M."/>
            <person name="Muzny D."/>
            <person name="Gibbs R.A."/>
            <person name="Weinstock G.M."/>
            <person name="Attaway T."/>
            <person name="Bell S."/>
            <person name="Buhay C.J."/>
            <person name="Chandrabose M.N."/>
            <person name="Chavez D."/>
            <person name="Clerk-Blankenburg K.P."/>
            <person name="Cree A."/>
            <person name="Dao M."/>
            <person name="Davis C."/>
            <person name="Chacko J."/>
            <person name="Dinh H."/>
            <person name="Dugan-Rocha S."/>
            <person name="Fowler G."/>
            <person name="Garner T.T."/>
            <person name="Garnes J."/>
            <person name="Gnirke A."/>
            <person name="Hawes A."/>
            <person name="Hernandez J."/>
            <person name="Hines S."/>
            <person name="Holder M."/>
            <person name="Hume J."/>
            <person name="Jhangiani S.N."/>
            <person name="Joshi V."/>
            <person name="Khan Z.M."/>
            <person name="Jackson L."/>
            <person name="Kovar C."/>
            <person name="Kowis A."/>
            <person name="Lee S."/>
            <person name="Lewis L.R."/>
            <person name="Margolis J."/>
            <person name="Morgan M."/>
            <person name="Nazareth L.V."/>
            <person name="Nguyen N."/>
            <person name="Okwuonu G."/>
            <person name="Parker D."/>
            <person name="Richards S."/>
            <person name="Ruiz S.J."/>
            <person name="Santibanez J."/>
            <person name="Savard J."/>
            <person name="Scherer S.E."/>
            <person name="Schneider B."/>
            <person name="Sodergren E."/>
            <person name="Tautz D."/>
            <person name="Vattahil S."/>
            <person name="Villasana D."/>
            <person name="White C.S."/>
            <person name="Wright R."/>
            <person name="Park Y."/>
            <person name="Beeman R.W."/>
            <person name="Lord J."/>
            <person name="Oppert B."/>
            <person name="Lorenzen M."/>
            <person name="Brown S."/>
            <person name="Wang L."/>
            <person name="Savard J."/>
            <person name="Tautz D."/>
            <person name="Richards S."/>
            <person name="Weinstock G."/>
            <person name="Gibbs R.A."/>
            <person name="Liu Y."/>
            <person name="Worley K."/>
            <person name="Weinstock G."/>
            <person name="Elsik C.G."/>
            <person name="Reese J.T."/>
            <person name="Elhaik E."/>
            <person name="Landan G."/>
            <person name="Graur D."/>
            <person name="Arensburger P."/>
            <person name="Atkinson P."/>
            <person name="Beeman R.W."/>
            <person name="Beidler J."/>
            <person name="Brown S.J."/>
            <person name="Demuth J.P."/>
            <person name="Drury D.W."/>
            <person name="Du Y.Z."/>
            <person name="Fujiwara H."/>
            <person name="Lorenzen M."/>
            <person name="Maselli V."/>
            <person name="Osanai M."/>
            <person name="Park Y."/>
            <person name="Robertson H.M."/>
            <person name="Tu Z."/>
            <person name="Wang J.J."/>
            <person name="Wang S."/>
            <person name="Richards S."/>
            <person name="Song H."/>
            <person name="Zhang L."/>
            <person name="Sodergren E."/>
            <person name="Werner D."/>
            <person name="Stanke M."/>
            <person name="Morgenstern B."/>
            <person name="Solovyev V."/>
            <person name="Kosarev P."/>
            <person name="Brown G."/>
            <person name="Chen H.C."/>
            <person name="Ermolaeva O."/>
            <person name="Hlavina W."/>
            <person name="Kapustin Y."/>
            <person name="Kiryutin B."/>
            <person name="Kitts P."/>
            <person name="Maglott D."/>
            <person name="Pruitt K."/>
            <person name="Sapojnikov V."/>
            <person name="Souvorov A."/>
            <person name="Mackey A.J."/>
            <person name="Waterhouse R.M."/>
            <person name="Wyder S."/>
            <person name="Zdobnov E.M."/>
            <person name="Zdobnov E.M."/>
            <person name="Wyder S."/>
            <person name="Kriventseva E.V."/>
            <person name="Kadowaki T."/>
            <person name="Bork P."/>
            <person name="Aranda M."/>
            <person name="Bao R."/>
            <person name="Beermann A."/>
            <person name="Berns N."/>
            <person name="Bolognesi R."/>
            <person name="Bonneton F."/>
            <person name="Bopp D."/>
            <person name="Brown S.J."/>
            <person name="Bucher G."/>
            <person name="Butts T."/>
            <person name="Chaumot A."/>
            <person name="Denell R.E."/>
            <person name="Ferrier D.E."/>
            <person name="Friedrich M."/>
            <person name="Gordon C.M."/>
            <person name="Jindra M."/>
            <person name="Klingler M."/>
            <person name="Lan Q."/>
            <person name="Lattorff H.M."/>
            <person name="Laudet V."/>
            <person name="von Levetsow C."/>
            <person name="Liu Z."/>
            <person name="Lutz R."/>
            <person name="Lynch J.A."/>
            <person name="da Fonseca R.N."/>
            <person name="Posnien N."/>
            <person name="Reuter R."/>
            <person name="Roth S."/>
            <person name="Savard J."/>
            <person name="Schinko J.B."/>
            <person name="Schmitt C."/>
            <person name="Schoppmeier M."/>
            <person name="Schroder R."/>
            <person name="Shippy T.D."/>
            <person name="Simonnet F."/>
            <person name="Marques-Souza H."/>
            <person name="Tautz D."/>
            <person name="Tomoyasu Y."/>
            <person name="Trauner J."/>
            <person name="Van der Zee M."/>
            <person name="Vervoort M."/>
            <person name="Wittkopp N."/>
            <person name="Wimmer E.A."/>
            <person name="Yang X."/>
            <person name="Jones A.K."/>
            <person name="Sattelle D.B."/>
            <person name="Ebert P.R."/>
            <person name="Nelson D."/>
            <person name="Scott J.G."/>
            <person name="Beeman R.W."/>
            <person name="Muthukrishnan S."/>
            <person name="Kramer K.J."/>
            <person name="Arakane Y."/>
            <person name="Beeman R.W."/>
            <person name="Zhu Q."/>
            <person name="Hogenkamp D."/>
            <person name="Dixit R."/>
            <person name="Oppert B."/>
            <person name="Jiang H."/>
            <person name="Zou Z."/>
            <person name="Marshall J."/>
            <person name="Elpidina E."/>
            <person name="Vinokurov K."/>
            <person name="Oppert C."/>
            <person name="Zou Z."/>
            <person name="Evans J."/>
            <person name="Lu Z."/>
            <person name="Zhao P."/>
            <person name="Sumathipala N."/>
            <person name="Altincicek B."/>
            <person name="Vilcinskas A."/>
            <person name="Williams M."/>
            <person name="Hultmark D."/>
            <person name="Hetru C."/>
            <person name="Jiang H."/>
            <person name="Grimmelikhuijzen C.J."/>
            <person name="Hauser F."/>
            <person name="Cazzamali G."/>
            <person name="Williamson M."/>
            <person name="Park Y."/>
            <person name="Li B."/>
            <person name="Tanaka Y."/>
            <person name="Predel R."/>
            <person name="Neupert S."/>
            <person name="Schachtner J."/>
            <person name="Verleyen P."/>
            <person name="Raible F."/>
            <person name="Bork P."/>
            <person name="Friedrich M."/>
            <person name="Walden K.K."/>
            <person name="Robertson H.M."/>
            <person name="Angeli S."/>
            <person name="Foret S."/>
            <person name="Bucher G."/>
            <person name="Schuetz S."/>
            <person name="Maleszka R."/>
            <person name="Wimmer E.A."/>
            <person name="Beeman R.W."/>
            <person name="Lorenzen M."/>
            <person name="Tomoyasu Y."/>
            <person name="Miller S.C."/>
            <person name="Grossmann D."/>
            <person name="Bucher G."/>
        </authorList>
    </citation>
    <scope>NUCLEOTIDE SEQUENCE [LARGE SCALE GENOMIC DNA]</scope>
    <source>
        <strain evidence="2 3">Georgia GA2</strain>
    </source>
</reference>
<evidence type="ECO:0000256" key="1">
    <source>
        <dbReference type="SAM" id="MobiDB-lite"/>
    </source>
</evidence>
<feature type="compositionally biased region" description="Polar residues" evidence="1">
    <location>
        <begin position="30"/>
        <end position="45"/>
    </location>
</feature>
<name>A0A139WBQ0_TRICA</name>
<evidence type="ECO:0000313" key="3">
    <source>
        <dbReference type="Proteomes" id="UP000007266"/>
    </source>
</evidence>
<protein>
    <submittedName>
        <fullName evidence="2">Glutamate receptor-interacting protein 2-like Protein</fullName>
    </submittedName>
</protein>
<keyword evidence="3" id="KW-1185">Reference proteome</keyword>
<accession>A0A139WBQ0</accession>
<organism evidence="2 3">
    <name type="scientific">Tribolium castaneum</name>
    <name type="common">Red flour beetle</name>
    <dbReference type="NCBI Taxonomy" id="7070"/>
    <lineage>
        <taxon>Eukaryota</taxon>
        <taxon>Metazoa</taxon>
        <taxon>Ecdysozoa</taxon>
        <taxon>Arthropoda</taxon>
        <taxon>Hexapoda</taxon>
        <taxon>Insecta</taxon>
        <taxon>Pterygota</taxon>
        <taxon>Neoptera</taxon>
        <taxon>Endopterygota</taxon>
        <taxon>Coleoptera</taxon>
        <taxon>Polyphaga</taxon>
        <taxon>Cucujiformia</taxon>
        <taxon>Tenebrionidae</taxon>
        <taxon>Tenebrionidae incertae sedis</taxon>
        <taxon>Tribolium</taxon>
    </lineage>
</organism>
<proteinExistence type="predicted"/>